<feature type="transmembrane region" description="Helical" evidence="3">
    <location>
        <begin position="450"/>
        <end position="469"/>
    </location>
</feature>
<dbReference type="Gene3D" id="3.40.50.360">
    <property type="match status" value="1"/>
</dbReference>
<dbReference type="InterPro" id="IPR029039">
    <property type="entry name" value="Flavoprotein-like_sf"/>
</dbReference>
<dbReference type="PANTHER" id="PTHR43278:SF2">
    <property type="entry name" value="IRON-SULFUR FLAVOPROTEIN"/>
    <property type="match status" value="1"/>
</dbReference>
<dbReference type="InterPro" id="IPR051796">
    <property type="entry name" value="ISF_SsuE-like"/>
</dbReference>
<feature type="transmembrane region" description="Helical" evidence="3">
    <location>
        <begin position="548"/>
        <end position="568"/>
    </location>
</feature>
<keyword evidence="2" id="KW-0288">FMN</keyword>
<keyword evidence="3" id="KW-0812">Transmembrane</keyword>
<protein>
    <submittedName>
        <fullName evidence="6">Uncharacterized protein</fullName>
    </submittedName>
</protein>
<dbReference type="Pfam" id="PF03358">
    <property type="entry name" value="FMN_red"/>
    <property type="match status" value="1"/>
</dbReference>
<evidence type="ECO:0000313" key="6">
    <source>
        <dbReference type="EMBL" id="QNB46277.1"/>
    </source>
</evidence>
<accession>A0A7G6E2H3</accession>
<keyword evidence="1" id="KW-0285">Flavoprotein</keyword>
<proteinExistence type="predicted"/>
<evidence type="ECO:0000259" key="5">
    <source>
        <dbReference type="Pfam" id="PF03358"/>
    </source>
</evidence>
<name>A0A7G6E2H3_THEFR</name>
<feature type="transmembrane region" description="Helical" evidence="3">
    <location>
        <begin position="397"/>
        <end position="415"/>
    </location>
</feature>
<feature type="domain" description="NADPH-dependent FMN reductase-like" evidence="5">
    <location>
        <begin position="1"/>
        <end position="103"/>
    </location>
</feature>
<dbReference type="AlphaFoldDB" id="A0A7G6E2H3"/>
<dbReference type="InterPro" id="IPR036527">
    <property type="entry name" value="SCP2_sterol-bd_dom_sf"/>
</dbReference>
<keyword evidence="3" id="KW-1133">Transmembrane helix</keyword>
<dbReference type="SUPFAM" id="SSF55718">
    <property type="entry name" value="SCP-like"/>
    <property type="match status" value="1"/>
</dbReference>
<sequence length="584" mass="64682">MYILAINGSPRGRDSNTDRMLQPFLAGARDAGATTDVIYVVDLDIRDCQGCFMCWTKTPGRCILQDDMKGVLEQIKKADILVLATPLYHFGMTARLKRLLERTLPLADPHIIKKGDHFSHPGREEHRMDMVLIANCGFPDRVHFKALEEHMCQLTKDRPGSLLASILCSGGEMLRFGGDGFKWYYDALRRAGREIVEMGHLSSETESILAKELVPLESFLNMANAFWDSKITPEGVEGNKSDFTSEEHFTGDSGKNEAGEKRIEQISKPNMLPRDCREAVMGMVMVFNPRAAGDMKAVLQINLTGEGGGEFYMVIQEGRCSVHEGKAENATTVITSPADVWLSIARGKLDGAGALMQGLYKVTGDFGIMLKMKDLFSGTDSKDEAPACPAGPLPIPGMMWLTVAFLPWIFNWIATGMELNPAVKWGVPALGSLLIWGYRKYYNSPTWMDSISAVYFLVAGVFALAGYPLSPAAGDFSGNLVLGATWLASLAKEVPLTAEYSRWNYPASLADNPMFLRTNAIITAVWGEAYLFMAVMVLMMNLIPEYKILWMVLRYLPLLLAGVFTAWFPDWYPAYIAAGGNKHR</sequence>
<dbReference type="OrthoDB" id="9805976at2"/>
<organism evidence="6 7">
    <name type="scientific">Thermanaerosceptrum fracticalcis</name>
    <dbReference type="NCBI Taxonomy" id="1712410"/>
    <lineage>
        <taxon>Bacteria</taxon>
        <taxon>Bacillati</taxon>
        <taxon>Bacillota</taxon>
        <taxon>Clostridia</taxon>
        <taxon>Eubacteriales</taxon>
        <taxon>Peptococcaceae</taxon>
        <taxon>Thermanaerosceptrum</taxon>
    </lineage>
</organism>
<dbReference type="Pfam" id="PF02036">
    <property type="entry name" value="SCP2"/>
    <property type="match status" value="1"/>
</dbReference>
<dbReference type="PANTHER" id="PTHR43278">
    <property type="entry name" value="NAD(P)H-DEPENDENT FMN-CONTAINING OXIDOREDUCTASE YWQN-RELATED"/>
    <property type="match status" value="1"/>
</dbReference>
<dbReference type="GO" id="GO:0016491">
    <property type="term" value="F:oxidoreductase activity"/>
    <property type="evidence" value="ECO:0007669"/>
    <property type="project" value="InterPro"/>
</dbReference>
<dbReference type="InterPro" id="IPR003033">
    <property type="entry name" value="SCP2_sterol-bd_dom"/>
</dbReference>
<dbReference type="Proteomes" id="UP000515847">
    <property type="component" value="Chromosome"/>
</dbReference>
<feature type="transmembrane region" description="Helical" evidence="3">
    <location>
        <begin position="514"/>
        <end position="536"/>
    </location>
</feature>
<dbReference type="KEGG" id="tfr:BR63_08090"/>
<dbReference type="InterPro" id="IPR005025">
    <property type="entry name" value="FMN_Rdtase-like_dom"/>
</dbReference>
<evidence type="ECO:0000259" key="4">
    <source>
        <dbReference type="Pfam" id="PF02036"/>
    </source>
</evidence>
<reference evidence="6 7" key="1">
    <citation type="journal article" date="2019" name="Front. Microbiol.">
        <title>Thermoanaerosceptrum fracticalcis gen. nov. sp. nov., a Novel Fumarate-Fermenting Microorganism From a Deep Fractured Carbonate Aquifer of the US Great Basin.</title>
        <authorList>
            <person name="Hamilton-Brehm S.D."/>
            <person name="Stewart L.E."/>
            <person name="Zavarin M."/>
            <person name="Caldwell M."/>
            <person name="Lawson P.A."/>
            <person name="Onstott T.C."/>
            <person name="Grzymski J."/>
            <person name="Neveux I."/>
            <person name="Lollar B.S."/>
            <person name="Russell C.E."/>
            <person name="Moser D.P."/>
        </authorList>
    </citation>
    <scope>NUCLEOTIDE SEQUENCE [LARGE SCALE GENOMIC DNA]</scope>
    <source>
        <strain evidence="6 7">DRI-13</strain>
    </source>
</reference>
<dbReference type="SUPFAM" id="SSF52218">
    <property type="entry name" value="Flavoproteins"/>
    <property type="match status" value="1"/>
</dbReference>
<evidence type="ECO:0000256" key="3">
    <source>
        <dbReference type="SAM" id="Phobius"/>
    </source>
</evidence>
<dbReference type="EMBL" id="CP045798">
    <property type="protein sequence ID" value="QNB46277.1"/>
    <property type="molecule type" value="Genomic_DNA"/>
</dbReference>
<dbReference type="Gene3D" id="3.30.1050.10">
    <property type="entry name" value="SCP2 sterol-binding domain"/>
    <property type="match status" value="1"/>
</dbReference>
<gene>
    <name evidence="6" type="ORF">BR63_08090</name>
</gene>
<feature type="domain" description="SCP2" evidence="4">
    <location>
        <begin position="295"/>
        <end position="376"/>
    </location>
</feature>
<evidence type="ECO:0000256" key="1">
    <source>
        <dbReference type="ARBA" id="ARBA00022630"/>
    </source>
</evidence>
<dbReference type="RefSeq" id="WP_051966264.1">
    <property type="nucleotide sequence ID" value="NZ_CP045798.1"/>
</dbReference>
<keyword evidence="7" id="KW-1185">Reference proteome</keyword>
<evidence type="ECO:0000313" key="7">
    <source>
        <dbReference type="Proteomes" id="UP000515847"/>
    </source>
</evidence>
<keyword evidence="3" id="KW-0472">Membrane</keyword>
<evidence type="ECO:0000256" key="2">
    <source>
        <dbReference type="ARBA" id="ARBA00022643"/>
    </source>
</evidence>